<dbReference type="CDD" id="cd01949">
    <property type="entry name" value="GGDEF"/>
    <property type="match status" value="1"/>
</dbReference>
<feature type="transmembrane region" description="Helical" evidence="1">
    <location>
        <begin position="47"/>
        <end position="72"/>
    </location>
</feature>
<dbReference type="InterPro" id="IPR029787">
    <property type="entry name" value="Nucleotide_cyclase"/>
</dbReference>
<feature type="transmembrane region" description="Helical" evidence="1">
    <location>
        <begin position="16"/>
        <end position="35"/>
    </location>
</feature>
<dbReference type="InterPro" id="IPR043128">
    <property type="entry name" value="Rev_trsase/Diguanyl_cyclase"/>
</dbReference>
<evidence type="ECO:0000256" key="1">
    <source>
        <dbReference type="PROSITE-ProRule" id="PRU00244"/>
    </source>
</evidence>
<dbReference type="Gene3D" id="3.30.70.270">
    <property type="match status" value="1"/>
</dbReference>
<organism evidence="5 6">
    <name type="scientific">Rhizobium halophytocola</name>
    <dbReference type="NCBI Taxonomy" id="735519"/>
    <lineage>
        <taxon>Bacteria</taxon>
        <taxon>Pseudomonadati</taxon>
        <taxon>Pseudomonadota</taxon>
        <taxon>Alphaproteobacteria</taxon>
        <taxon>Hyphomicrobiales</taxon>
        <taxon>Rhizobiaceae</taxon>
        <taxon>Rhizobium/Agrobacterium group</taxon>
        <taxon>Rhizobium</taxon>
    </lineage>
</organism>
<dbReference type="CDD" id="cd01948">
    <property type="entry name" value="EAL"/>
    <property type="match status" value="1"/>
</dbReference>
<reference evidence="5 6" key="1">
    <citation type="submission" date="2021-03" db="EMBL/GenBank/DDBJ databases">
        <title>Genomic Encyclopedia of Type Strains, Phase IV (KMG-IV): sequencing the most valuable type-strain genomes for metagenomic binning, comparative biology and taxonomic classification.</title>
        <authorList>
            <person name="Goeker M."/>
        </authorList>
    </citation>
    <scope>NUCLEOTIDE SEQUENCE [LARGE SCALE GENOMIC DNA]</scope>
    <source>
        <strain evidence="5 6">DSM 21600</strain>
    </source>
</reference>
<evidence type="ECO:0000259" key="2">
    <source>
        <dbReference type="PROSITE" id="PS50883"/>
    </source>
</evidence>
<feature type="transmembrane region" description="Helical" evidence="1">
    <location>
        <begin position="178"/>
        <end position="199"/>
    </location>
</feature>
<dbReference type="InterPro" id="IPR000160">
    <property type="entry name" value="GGDEF_dom"/>
</dbReference>
<dbReference type="Pfam" id="PF00990">
    <property type="entry name" value="GGDEF"/>
    <property type="match status" value="1"/>
</dbReference>
<keyword evidence="1" id="KW-1133">Transmembrane helix</keyword>
<dbReference type="Pfam" id="PF00563">
    <property type="entry name" value="EAL"/>
    <property type="match status" value="1"/>
</dbReference>
<feature type="transmembrane region" description="Helical" evidence="1">
    <location>
        <begin position="146"/>
        <end position="166"/>
    </location>
</feature>
<gene>
    <name evidence="5" type="ORF">J2Z17_004069</name>
</gene>
<proteinExistence type="predicted"/>
<evidence type="ECO:0000259" key="4">
    <source>
        <dbReference type="PROSITE" id="PS50924"/>
    </source>
</evidence>
<keyword evidence="1" id="KW-0472">Membrane</keyword>
<dbReference type="Proteomes" id="UP000759443">
    <property type="component" value="Unassembled WGS sequence"/>
</dbReference>
<dbReference type="Pfam" id="PF03707">
    <property type="entry name" value="MHYT"/>
    <property type="match status" value="2"/>
</dbReference>
<dbReference type="NCBIfam" id="TIGR00254">
    <property type="entry name" value="GGDEF"/>
    <property type="match status" value="1"/>
</dbReference>
<dbReference type="InterPro" id="IPR001633">
    <property type="entry name" value="EAL_dom"/>
</dbReference>
<feature type="domain" description="EAL" evidence="2">
    <location>
        <begin position="425"/>
        <end position="675"/>
    </location>
</feature>
<dbReference type="InterPro" id="IPR005330">
    <property type="entry name" value="MHYT_dom"/>
</dbReference>
<dbReference type="InterPro" id="IPR052155">
    <property type="entry name" value="Biofilm_reg_signaling"/>
</dbReference>
<dbReference type="SUPFAM" id="SSF141868">
    <property type="entry name" value="EAL domain-like"/>
    <property type="match status" value="1"/>
</dbReference>
<dbReference type="SMART" id="SM00052">
    <property type="entry name" value="EAL"/>
    <property type="match status" value="1"/>
</dbReference>
<feature type="transmembrane region" description="Helical" evidence="1">
    <location>
        <begin position="84"/>
        <end position="103"/>
    </location>
</feature>
<dbReference type="PANTHER" id="PTHR44757">
    <property type="entry name" value="DIGUANYLATE CYCLASE DGCP"/>
    <property type="match status" value="1"/>
</dbReference>
<feature type="domain" description="GGDEF" evidence="3">
    <location>
        <begin position="283"/>
        <end position="416"/>
    </location>
</feature>
<dbReference type="Gene3D" id="3.20.20.450">
    <property type="entry name" value="EAL domain"/>
    <property type="match status" value="1"/>
</dbReference>
<dbReference type="PROSITE" id="PS50883">
    <property type="entry name" value="EAL"/>
    <property type="match status" value="1"/>
</dbReference>
<dbReference type="SUPFAM" id="SSF55073">
    <property type="entry name" value="Nucleotide cyclase"/>
    <property type="match status" value="1"/>
</dbReference>
<accession>A0ABS4E3U0</accession>
<dbReference type="PROSITE" id="PS50924">
    <property type="entry name" value="MHYT"/>
    <property type="match status" value="1"/>
</dbReference>
<protein>
    <submittedName>
        <fullName evidence="5">Diguanylate cyclase (GGDEF)-like protein</fullName>
    </submittedName>
</protein>
<dbReference type="InterPro" id="IPR035919">
    <property type="entry name" value="EAL_sf"/>
</dbReference>
<dbReference type="PANTHER" id="PTHR44757:SF2">
    <property type="entry name" value="BIOFILM ARCHITECTURE MAINTENANCE PROTEIN MBAA"/>
    <property type="match status" value="1"/>
</dbReference>
<keyword evidence="1" id="KW-0812">Transmembrane</keyword>
<comment type="caution">
    <text evidence="5">The sequence shown here is derived from an EMBL/GenBank/DDBJ whole genome shotgun (WGS) entry which is preliminary data.</text>
</comment>
<evidence type="ECO:0000313" key="5">
    <source>
        <dbReference type="EMBL" id="MBP1852611.1"/>
    </source>
</evidence>
<dbReference type="SMART" id="SM00267">
    <property type="entry name" value="GGDEF"/>
    <property type="match status" value="1"/>
</dbReference>
<feature type="domain" description="MHYT" evidence="4">
    <location>
        <begin position="12"/>
        <end position="199"/>
    </location>
</feature>
<feature type="transmembrane region" description="Helical" evidence="1">
    <location>
        <begin position="211"/>
        <end position="237"/>
    </location>
</feature>
<dbReference type="EMBL" id="JAGGJU010000012">
    <property type="protein sequence ID" value="MBP1852611.1"/>
    <property type="molecule type" value="Genomic_DNA"/>
</dbReference>
<feature type="transmembrane region" description="Helical" evidence="1">
    <location>
        <begin position="110"/>
        <end position="134"/>
    </location>
</feature>
<sequence length="708" mass="76469">MLNILTCITVQHDPRLLAAAVCICVLGGVLTMRIFSRARATTGVTWLSWLSLSAIVGGATCWATHFIAMIGFRSGVVVGFDPELTFASLAIAVLTCFLGFGVASLGRRTALVEAGGILVGLGVAAMHYVGMAAYQVQGAMVWDRSYIIASLVMAAFFGAFATNRVARPVTRFCRYGGGTCFILTIALTHFTGMTALTVVPMPGIAAPADMLPQAVVVVSVIAVMFLIMALGASTYILDMQMTRASVERYRYMSLHDALTGLPNRTAVLERIEHLIATPAARSTQFAVVTFDLDRFKEINDVHGHAAGDHVLRVVGERLSAVLRADEFLGRVGGDEFVAVKSVVHRRQDMIAFANRLIEAACEIILWEGQNLTIGCSLGISVHRDAGQSVDDLLAQADVAMYRAKATTLDRICVYDPSMDLAARERSALAMDMRHGIGAGEFELYFQQQNDTQTGRTTGFEVLLRWNHPTRGLVSPAEFIPIAEKTGLIRELGDWVLRESCREAATWRVPLPVAVNVAPLQLGDQDFPKRVLAVLVETGLPASRLELEITETGIIADQQGALKVIRELKSYGLRIAMDDYGTGYSSLSMLQLFPFDKIKIDRGFVSGVSTNRHSAAIVRSTLILASSLDIPVLAEGVEVEAELDFLRLAGCAQVQGYYYGRPMPRAAIEDKVNGAAASAAYDRAAQDKAVKDKAALVAAEDKSIRSAAA</sequence>
<evidence type="ECO:0000313" key="6">
    <source>
        <dbReference type="Proteomes" id="UP000759443"/>
    </source>
</evidence>
<dbReference type="PROSITE" id="PS50887">
    <property type="entry name" value="GGDEF"/>
    <property type="match status" value="1"/>
</dbReference>
<name>A0ABS4E3U0_9HYPH</name>
<dbReference type="RefSeq" id="WP_209947579.1">
    <property type="nucleotide sequence ID" value="NZ_JAGGJU010000012.1"/>
</dbReference>
<keyword evidence="6" id="KW-1185">Reference proteome</keyword>
<evidence type="ECO:0000259" key="3">
    <source>
        <dbReference type="PROSITE" id="PS50887"/>
    </source>
</evidence>